<evidence type="ECO:0000313" key="2">
    <source>
        <dbReference type="EMBL" id="GGM05568.1"/>
    </source>
</evidence>
<feature type="transmembrane region" description="Helical" evidence="1">
    <location>
        <begin position="31"/>
        <end position="54"/>
    </location>
</feature>
<keyword evidence="1" id="KW-0812">Transmembrane</keyword>
<keyword evidence="1" id="KW-0472">Membrane</keyword>
<reference evidence="2" key="2">
    <citation type="submission" date="2020-09" db="EMBL/GenBank/DDBJ databases">
        <authorList>
            <person name="Sun Q."/>
            <person name="Ohkuma M."/>
        </authorList>
    </citation>
    <scope>NUCLEOTIDE SEQUENCE</scope>
    <source>
        <strain evidence="2">JCM 19831</strain>
    </source>
</reference>
<keyword evidence="3" id="KW-1185">Reference proteome</keyword>
<dbReference type="EMBL" id="BMPI01000002">
    <property type="protein sequence ID" value="GGM05568.1"/>
    <property type="molecule type" value="Genomic_DNA"/>
</dbReference>
<dbReference type="Proteomes" id="UP000642070">
    <property type="component" value="Unassembled WGS sequence"/>
</dbReference>
<comment type="caution">
    <text evidence="2">The sequence shown here is derived from an EMBL/GenBank/DDBJ whole genome shotgun (WGS) entry which is preliminary data.</text>
</comment>
<accession>A0A917T154</accession>
<reference evidence="2" key="1">
    <citation type="journal article" date="2014" name="Int. J. Syst. Evol. Microbiol.">
        <title>Complete genome sequence of Corynebacterium casei LMG S-19264T (=DSM 44701T), isolated from a smear-ripened cheese.</title>
        <authorList>
            <consortium name="US DOE Joint Genome Institute (JGI-PGF)"/>
            <person name="Walter F."/>
            <person name="Albersmeier A."/>
            <person name="Kalinowski J."/>
            <person name="Ruckert C."/>
        </authorList>
    </citation>
    <scope>NUCLEOTIDE SEQUENCE</scope>
    <source>
        <strain evidence="2">JCM 19831</strain>
    </source>
</reference>
<evidence type="ECO:0000313" key="3">
    <source>
        <dbReference type="Proteomes" id="UP000642070"/>
    </source>
</evidence>
<dbReference type="RefSeq" id="WP_190247868.1">
    <property type="nucleotide sequence ID" value="NZ_BMPI01000002.1"/>
</dbReference>
<sequence>MDGRSLGIVMLRAALGTSLGAAPFISSALRFALMVGLGSTGTALQAVAAAYFAFCVMAVTAAAFIAACVVAVIMAMATPAFPAVKSAAEAVVSAIAMVAGAAGKVLTGIAAGGTAILMAGFGLKMFVGSEPGGVKGADFQQIKIDYSPLGSGDYVAPKKELPAPAGP</sequence>
<evidence type="ECO:0000256" key="1">
    <source>
        <dbReference type="SAM" id="Phobius"/>
    </source>
</evidence>
<gene>
    <name evidence="2" type="ORF">GCM10007977_003370</name>
</gene>
<organism evidence="2 3">
    <name type="scientific">Dactylosporangium sucinum</name>
    <dbReference type="NCBI Taxonomy" id="1424081"/>
    <lineage>
        <taxon>Bacteria</taxon>
        <taxon>Bacillati</taxon>
        <taxon>Actinomycetota</taxon>
        <taxon>Actinomycetes</taxon>
        <taxon>Micromonosporales</taxon>
        <taxon>Micromonosporaceae</taxon>
        <taxon>Dactylosporangium</taxon>
    </lineage>
</organism>
<protein>
    <submittedName>
        <fullName evidence="2">Uncharacterized protein</fullName>
    </submittedName>
</protein>
<feature type="transmembrane region" description="Helical" evidence="1">
    <location>
        <begin position="90"/>
        <end position="117"/>
    </location>
</feature>
<dbReference type="AlphaFoldDB" id="A0A917T154"/>
<feature type="transmembrane region" description="Helical" evidence="1">
    <location>
        <begin position="61"/>
        <end position="84"/>
    </location>
</feature>
<proteinExistence type="predicted"/>
<name>A0A917T154_9ACTN</name>
<keyword evidence="1" id="KW-1133">Transmembrane helix</keyword>